<dbReference type="Pfam" id="PF08164">
    <property type="entry name" value="TRAUB"/>
    <property type="match status" value="1"/>
</dbReference>
<evidence type="ECO:0000259" key="4">
    <source>
        <dbReference type="Pfam" id="PF13339"/>
    </source>
</evidence>
<name>A0A8I6RIH7_CIMLE</name>
<keyword evidence="6" id="KW-1185">Reference proteome</keyword>
<dbReference type="InterPro" id="IPR039223">
    <property type="entry name" value="AATF/Bfr2"/>
</dbReference>
<organism evidence="5 6">
    <name type="scientific">Cimex lectularius</name>
    <name type="common">Bed bug</name>
    <name type="synonym">Acanthia lectularia</name>
    <dbReference type="NCBI Taxonomy" id="79782"/>
    <lineage>
        <taxon>Eukaryota</taxon>
        <taxon>Metazoa</taxon>
        <taxon>Ecdysozoa</taxon>
        <taxon>Arthropoda</taxon>
        <taxon>Hexapoda</taxon>
        <taxon>Insecta</taxon>
        <taxon>Pterygota</taxon>
        <taxon>Neoptera</taxon>
        <taxon>Paraneoptera</taxon>
        <taxon>Hemiptera</taxon>
        <taxon>Heteroptera</taxon>
        <taxon>Panheteroptera</taxon>
        <taxon>Cimicomorpha</taxon>
        <taxon>Cimicidae</taxon>
        <taxon>Cimex</taxon>
    </lineage>
</organism>
<dbReference type="PANTHER" id="PTHR15565">
    <property type="entry name" value="AATF PROTEIN APOPTOSIS ANTAGONIZING TRANSCRIPTION FACTOR"/>
    <property type="match status" value="1"/>
</dbReference>
<dbReference type="PANTHER" id="PTHR15565:SF0">
    <property type="entry name" value="PROTEIN AATF"/>
    <property type="match status" value="1"/>
</dbReference>
<evidence type="ECO:0000313" key="6">
    <source>
        <dbReference type="Proteomes" id="UP000494040"/>
    </source>
</evidence>
<proteinExistence type="inferred from homology"/>
<evidence type="ECO:0000313" key="5">
    <source>
        <dbReference type="EnsemblMetazoa" id="XP_014246841.1"/>
    </source>
</evidence>
<dbReference type="InterPro" id="IPR025160">
    <property type="entry name" value="AATF"/>
</dbReference>
<accession>A0A8I6RIH7</accession>
<dbReference type="KEGG" id="clec:106665137"/>
<evidence type="ECO:0000256" key="2">
    <source>
        <dbReference type="SAM" id="MobiDB-lite"/>
    </source>
</evidence>
<dbReference type="GO" id="GO:0006357">
    <property type="term" value="P:regulation of transcription by RNA polymerase II"/>
    <property type="evidence" value="ECO:0007669"/>
    <property type="project" value="TreeGrafter"/>
</dbReference>
<sequence>MSLVKEIEKHLKQKSNNVEAVEDILIQDSVLDHSEVPDFNEYEDTTPGEIRKKAPIDLGSEYSGKPISRQAFSTSKLQADSDFKNALKVLLSDDEEDRHSTEIEEENEQSNLENLDLENEQSETDLDDQVDEEEDESQGEEEASQNEEESEDNESDGYDDDVNLADYENQKQPVEKDKIEIFSAKAKDVGSDVTKGNAIRNQLSIWETLLECRIKMQPCIIAGNQLYQKDKFEKFKSELTKVDEAVIDKTYASLSNMMKTLLDVQESLSLVSSEYQNFLKNQESSKNNINDNHSDTEMNVDDDDDESIESSLASGEDQEKENESENVSSEDEDIEEAPKAKKAKVTDSKNFIKDTYEQFKPFGESSIRKWYERTKVASGKASSSDFSAFDQSPLKQIEHILYDKERLIKKTQLLRSDYGILGKQIEVEKPIDEVEALTSKSKVQNEYDEEIFDDNDFYHKLLRDFIERKSTDVTDPLKHGRQWLELQKMRSKLKRKVDTKASKGRKLRYTVHNKLVSFMAPIPNNQWTPEAEEKLFSSLFGKATVK</sequence>
<dbReference type="RefSeq" id="XP_014246841.1">
    <property type="nucleotide sequence ID" value="XM_014391355.2"/>
</dbReference>
<dbReference type="InterPro" id="IPR012617">
    <property type="entry name" value="AATF_C"/>
</dbReference>
<dbReference type="Proteomes" id="UP000494040">
    <property type="component" value="Unassembled WGS sequence"/>
</dbReference>
<dbReference type="GeneID" id="106665137"/>
<dbReference type="EnsemblMetazoa" id="XM_014391355.2">
    <property type="protein sequence ID" value="XP_014246841.1"/>
    <property type="gene ID" value="LOC106665137"/>
</dbReference>
<comment type="similarity">
    <text evidence="1">Belongs to the AATF family.</text>
</comment>
<reference evidence="5" key="1">
    <citation type="submission" date="2022-01" db="UniProtKB">
        <authorList>
            <consortium name="EnsemblMetazoa"/>
        </authorList>
    </citation>
    <scope>IDENTIFICATION</scope>
</reference>
<evidence type="ECO:0008006" key="7">
    <source>
        <dbReference type="Google" id="ProtNLM"/>
    </source>
</evidence>
<feature type="region of interest" description="Disordered" evidence="2">
    <location>
        <begin position="282"/>
        <end position="343"/>
    </location>
</feature>
<dbReference type="Pfam" id="PF13339">
    <property type="entry name" value="AATF-Che1"/>
    <property type="match status" value="1"/>
</dbReference>
<feature type="domain" description="AATF leucine zipper-containing" evidence="4">
    <location>
        <begin position="192"/>
        <end position="373"/>
    </location>
</feature>
<feature type="compositionally biased region" description="Acidic residues" evidence="2">
    <location>
        <begin position="115"/>
        <end position="163"/>
    </location>
</feature>
<dbReference type="OrthoDB" id="5783963at2759"/>
<dbReference type="OMA" id="INFMAPN"/>
<evidence type="ECO:0000256" key="1">
    <source>
        <dbReference type="ARBA" id="ARBA00008966"/>
    </source>
</evidence>
<dbReference type="GO" id="GO:0005730">
    <property type="term" value="C:nucleolus"/>
    <property type="evidence" value="ECO:0007669"/>
    <property type="project" value="TreeGrafter"/>
</dbReference>
<dbReference type="AlphaFoldDB" id="A0A8I6RIH7"/>
<feature type="compositionally biased region" description="Acidic residues" evidence="2">
    <location>
        <begin position="316"/>
        <end position="335"/>
    </location>
</feature>
<protein>
    <recommendedName>
        <fullName evidence="7">Protein AATF</fullName>
    </recommendedName>
</protein>
<feature type="compositionally biased region" description="Polar residues" evidence="2">
    <location>
        <begin position="282"/>
        <end position="291"/>
    </location>
</feature>
<feature type="region of interest" description="Disordered" evidence="2">
    <location>
        <begin position="93"/>
        <end position="170"/>
    </location>
</feature>
<feature type="compositionally biased region" description="Acidic residues" evidence="2">
    <location>
        <begin position="298"/>
        <end position="308"/>
    </location>
</feature>
<evidence type="ECO:0000259" key="3">
    <source>
        <dbReference type="Pfam" id="PF08164"/>
    </source>
</evidence>
<feature type="domain" description="Apoptosis-antagonizing transcription factor C-terminal" evidence="3">
    <location>
        <begin position="458"/>
        <end position="540"/>
    </location>
</feature>